<dbReference type="VEuPathDB" id="FungiDB:NEUTE1DRAFT_117210"/>
<dbReference type="Proteomes" id="UP000008065">
    <property type="component" value="Unassembled WGS sequence"/>
</dbReference>
<dbReference type="KEGG" id="nte:NEUTE1DRAFT117210"/>
<dbReference type="GeneID" id="20823236"/>
<keyword evidence="1" id="KW-0812">Transmembrane</keyword>
<dbReference type="AlphaFoldDB" id="F8MRJ0"/>
<accession>F8MRJ0</accession>
<dbReference type="HOGENOM" id="CLU_2413827_0_0_1"/>
<dbReference type="EMBL" id="GL891305">
    <property type="protein sequence ID" value="EGO56099.1"/>
    <property type="molecule type" value="Genomic_DNA"/>
</dbReference>
<sequence length="92" mass="10796">MRPGAKNGLQTFVVLGYKEISLGFLHDCYEPCRPCLCDHDENHAYGEDLPTGCTWSEVDNPSHQRHVTCRRFFFYLFLLFELFLCLICIRFT</sequence>
<keyword evidence="1" id="KW-0472">Membrane</keyword>
<evidence type="ECO:0000256" key="1">
    <source>
        <dbReference type="SAM" id="Phobius"/>
    </source>
</evidence>
<keyword evidence="3" id="KW-1185">Reference proteome</keyword>
<feature type="transmembrane region" description="Helical" evidence="1">
    <location>
        <begin position="72"/>
        <end position="91"/>
    </location>
</feature>
<evidence type="ECO:0000313" key="3">
    <source>
        <dbReference type="Proteomes" id="UP000008065"/>
    </source>
</evidence>
<name>F8MRJ0_NEUT8</name>
<dbReference type="RefSeq" id="XP_009851738.1">
    <property type="nucleotide sequence ID" value="XM_009853436.1"/>
</dbReference>
<gene>
    <name evidence="2" type="ORF">NEUTE1DRAFT_117210</name>
</gene>
<protein>
    <submittedName>
        <fullName evidence="2">Uncharacterized protein</fullName>
    </submittedName>
</protein>
<proteinExistence type="predicted"/>
<organism evidence="2 3">
    <name type="scientific">Neurospora tetrasperma (strain FGSC 2508 / ATCC MYA-4615 / P0657)</name>
    <dbReference type="NCBI Taxonomy" id="510951"/>
    <lineage>
        <taxon>Eukaryota</taxon>
        <taxon>Fungi</taxon>
        <taxon>Dikarya</taxon>
        <taxon>Ascomycota</taxon>
        <taxon>Pezizomycotina</taxon>
        <taxon>Sordariomycetes</taxon>
        <taxon>Sordariomycetidae</taxon>
        <taxon>Sordariales</taxon>
        <taxon>Sordariaceae</taxon>
        <taxon>Neurospora</taxon>
    </lineage>
</organism>
<reference evidence="3" key="1">
    <citation type="journal article" date="2011" name="Genetics">
        <title>Massive changes in genome architecture accompany the transition to self-fertility in the filamentous fungus Neurospora tetrasperma.</title>
        <authorList>
            <person name="Ellison C.E."/>
            <person name="Stajich J.E."/>
            <person name="Jacobson D.J."/>
            <person name="Natvig D.O."/>
            <person name="Lapidus A."/>
            <person name="Foster B."/>
            <person name="Aerts A."/>
            <person name="Riley R."/>
            <person name="Lindquist E.A."/>
            <person name="Grigoriev I.V."/>
            <person name="Taylor J.W."/>
        </authorList>
    </citation>
    <scope>NUCLEOTIDE SEQUENCE [LARGE SCALE GENOMIC DNA]</scope>
    <source>
        <strain evidence="3">FGSC 2508 / P0657</strain>
    </source>
</reference>
<keyword evidence="1" id="KW-1133">Transmembrane helix</keyword>
<evidence type="ECO:0000313" key="2">
    <source>
        <dbReference type="EMBL" id="EGO56099.1"/>
    </source>
</evidence>